<evidence type="ECO:0000313" key="1">
    <source>
        <dbReference type="EMBL" id="ATI42822.1"/>
    </source>
</evidence>
<name>A0A291M1L8_9RHOB</name>
<sequence length="106" mass="11740">MLEISSGKVVRVIALAREFGSDNRQLRNYVSSLNEDEQISLVALTWIGRESFEADEAADAMHTARQEMTLPTDGYLARIPNLADYLEDGMEALGIGVADAEDHLRD</sequence>
<organism evidence="1 2">
    <name type="scientific">Pacificitalea manganoxidans</name>
    <dbReference type="NCBI Taxonomy" id="1411902"/>
    <lineage>
        <taxon>Bacteria</taxon>
        <taxon>Pseudomonadati</taxon>
        <taxon>Pseudomonadota</taxon>
        <taxon>Alphaproteobacteria</taxon>
        <taxon>Rhodobacterales</taxon>
        <taxon>Paracoccaceae</taxon>
        <taxon>Pacificitalea</taxon>
    </lineage>
</organism>
<dbReference type="InterPro" id="IPR022254">
    <property type="entry name" value="DUF3775"/>
</dbReference>
<dbReference type="KEGG" id="cmag:CBW24_12980"/>
<keyword evidence="2" id="KW-1185">Reference proteome</keyword>
<dbReference type="EMBL" id="CP021404">
    <property type="protein sequence ID" value="ATI42822.1"/>
    <property type="molecule type" value="Genomic_DNA"/>
</dbReference>
<evidence type="ECO:0008006" key="3">
    <source>
        <dbReference type="Google" id="ProtNLM"/>
    </source>
</evidence>
<accession>A0A291M1L8</accession>
<dbReference type="Pfam" id="PF12616">
    <property type="entry name" value="DUF3775"/>
    <property type="match status" value="1"/>
</dbReference>
<proteinExistence type="predicted"/>
<dbReference type="OrthoDB" id="5641374at2"/>
<reference evidence="1 2" key="1">
    <citation type="submission" date="2017-05" db="EMBL/GenBank/DDBJ databases">
        <title>Comparative genomic and metabolic analysis of manganese-oxidizing mechanisms in Celeribater manganoxidans DY25T: its adaption to the environment of polymetallic nodule.</title>
        <authorList>
            <person name="Wang X."/>
        </authorList>
    </citation>
    <scope>NUCLEOTIDE SEQUENCE [LARGE SCALE GENOMIC DNA]</scope>
    <source>
        <strain evidence="1 2">DY25</strain>
    </source>
</reference>
<dbReference type="RefSeq" id="WP_088663515.1">
    <property type="nucleotide sequence ID" value="NZ_CP021404.1"/>
</dbReference>
<protein>
    <recommendedName>
        <fullName evidence="3">DUF3775 domain-containing protein</fullName>
    </recommendedName>
</protein>
<dbReference type="Proteomes" id="UP000219050">
    <property type="component" value="Chromosome"/>
</dbReference>
<evidence type="ECO:0000313" key="2">
    <source>
        <dbReference type="Proteomes" id="UP000219050"/>
    </source>
</evidence>
<dbReference type="AlphaFoldDB" id="A0A291M1L8"/>
<gene>
    <name evidence="1" type="ORF">CBW24_12980</name>
</gene>